<accession>A0ABN1GQH9</accession>
<evidence type="ECO:0000313" key="2">
    <source>
        <dbReference type="Proteomes" id="UP001500957"/>
    </source>
</evidence>
<comment type="caution">
    <text evidence="1">The sequence shown here is derived from an EMBL/GenBank/DDBJ whole genome shotgun (WGS) entry which is preliminary data.</text>
</comment>
<reference evidence="1 2" key="1">
    <citation type="journal article" date="2019" name="Int. J. Syst. Evol. Microbiol.">
        <title>The Global Catalogue of Microorganisms (GCM) 10K type strain sequencing project: providing services to taxonomists for standard genome sequencing and annotation.</title>
        <authorList>
            <consortium name="The Broad Institute Genomics Platform"/>
            <consortium name="The Broad Institute Genome Sequencing Center for Infectious Disease"/>
            <person name="Wu L."/>
            <person name="Ma J."/>
        </authorList>
    </citation>
    <scope>NUCLEOTIDE SEQUENCE [LARGE SCALE GENOMIC DNA]</scope>
    <source>
        <strain evidence="1 2">JCM 10671</strain>
    </source>
</reference>
<dbReference type="Proteomes" id="UP001500957">
    <property type="component" value="Unassembled WGS sequence"/>
</dbReference>
<dbReference type="RefSeq" id="WP_344603854.1">
    <property type="nucleotide sequence ID" value="NZ_BAAAHE010000014.1"/>
</dbReference>
<dbReference type="EMBL" id="BAAAHE010000014">
    <property type="protein sequence ID" value="GAA0616536.1"/>
    <property type="molecule type" value="Genomic_DNA"/>
</dbReference>
<keyword evidence="2" id="KW-1185">Reference proteome</keyword>
<evidence type="ECO:0000313" key="1">
    <source>
        <dbReference type="EMBL" id="GAA0616536.1"/>
    </source>
</evidence>
<proteinExistence type="predicted"/>
<gene>
    <name evidence="1" type="ORF">GCM10009547_18260</name>
</gene>
<name>A0ABN1GQH9_9ACTN</name>
<sequence>MGAQQTWRWPSKRRGNFNFRALACTYEFAARDAYLDREYFGLSPMGTYFFACLNDTEGNFIAPIRKVVTELSGGLQLSSNVGEENMEIAPEAFLASHRGVGVKWNLAEDESSFVIAAAETPYSRPFRIEIRDDGFSWTEGDLLSIEGRRLRLGYQWYTPNIDERGGNFYAAQSFEAAGTVQGRSVRGYMSMDSFYGPIGQVYNNGPIFNAVEQAWVAFVNFYDDGSYETGGLCIGKEHWGFGVVSDQDGPIVESNRADAEVHLDADGYVKVARYFVEDTEWEFTAVERGQMRSMAKARGDAYHGQAGSVRRVGDARTPVSSTAWIETMPLNGLDRRR</sequence>
<organism evidence="1 2">
    <name type="scientific">Sporichthya brevicatena</name>
    <dbReference type="NCBI Taxonomy" id="171442"/>
    <lineage>
        <taxon>Bacteria</taxon>
        <taxon>Bacillati</taxon>
        <taxon>Actinomycetota</taxon>
        <taxon>Actinomycetes</taxon>
        <taxon>Sporichthyales</taxon>
        <taxon>Sporichthyaceae</taxon>
        <taxon>Sporichthya</taxon>
    </lineage>
</organism>
<protein>
    <submittedName>
        <fullName evidence="1">Uncharacterized protein</fullName>
    </submittedName>
</protein>